<keyword evidence="2" id="KW-0560">Oxidoreductase</keyword>
<keyword evidence="3" id="KW-1185">Reference proteome</keyword>
<organism evidence="2 3">
    <name type="scientific">Nitrospina watsonii</name>
    <dbReference type="NCBI Taxonomy" id="1323948"/>
    <lineage>
        <taxon>Bacteria</taxon>
        <taxon>Pseudomonadati</taxon>
        <taxon>Nitrospinota/Tectimicrobiota group</taxon>
        <taxon>Nitrospinota</taxon>
        <taxon>Nitrospinia</taxon>
        <taxon>Nitrospinales</taxon>
        <taxon>Nitrospinaceae</taxon>
        <taxon>Nitrospina</taxon>
    </lineage>
</organism>
<dbReference type="InterPro" id="IPR036374">
    <property type="entry name" value="OxRdtase_Mopterin-bd_sf"/>
</dbReference>
<dbReference type="SUPFAM" id="SSF56524">
    <property type="entry name" value="Oxidoreductase molybdopterin-binding domain"/>
    <property type="match status" value="1"/>
</dbReference>
<dbReference type="InterPro" id="IPR006311">
    <property type="entry name" value="TAT_signal"/>
</dbReference>
<feature type="domain" description="Oxidoreductase molybdopterin-binding" evidence="1">
    <location>
        <begin position="140"/>
        <end position="297"/>
    </location>
</feature>
<proteinExistence type="predicted"/>
<evidence type="ECO:0000313" key="3">
    <source>
        <dbReference type="Proteomes" id="UP001157733"/>
    </source>
</evidence>
<dbReference type="PROSITE" id="PS51318">
    <property type="entry name" value="TAT"/>
    <property type="match status" value="1"/>
</dbReference>
<sequence length="351" mass="40255">MNGEWGVYRSRECFRGRNERIFFMSHLYIPPDWNENERDITPEHFFYNRRDFIQGMAAAGLAIGGALVPGPAWAESSWLGRLLGDSQPEAMPTFTPIDGLKRNPAYAFTRPMTDEAVALKYNNFYEFTSVKEGVWRLVNEFQPRPWQVEVSGLVNHPKTYDVDDLINTMPLEERVYRHRCVETWAMVVPWNGFPLSELIRRADPQAGARYVRFTSFLNPEVAPGQKQSHLPWPYTEGLTIKEAMNELTLMATGVYSHVLPNQHGAGIRVVTPWKYGYKSIKSVTKIELVAEQPKTFWNTLVPQEYGFVSNVDPAVPHPRWSQQREKMIGTGDVYATEKFNGYGDYVASLYA</sequence>
<dbReference type="EC" id="1.8.5.-" evidence="2"/>
<dbReference type="PANTHER" id="PTHR43032">
    <property type="entry name" value="PROTEIN-METHIONINE-SULFOXIDE REDUCTASE"/>
    <property type="match status" value="1"/>
</dbReference>
<protein>
    <submittedName>
        <fullName evidence="2">Protein-methionine-sulfoxide reductase catalytic subunit MsrP</fullName>
        <ecNumber evidence="2">1.8.5.-</ecNumber>
    </submittedName>
</protein>
<dbReference type="Pfam" id="PF00174">
    <property type="entry name" value="Oxidored_molyb"/>
    <property type="match status" value="1"/>
</dbReference>
<dbReference type="PANTHER" id="PTHR43032:SF3">
    <property type="entry name" value="PROTEIN-METHIONINE-SULFOXIDE REDUCTASE CATALYTIC SUBUNIT MSRP"/>
    <property type="match status" value="1"/>
</dbReference>
<reference evidence="2 3" key="1">
    <citation type="submission" date="2022-09" db="EMBL/GenBank/DDBJ databases">
        <authorList>
            <person name="Kop L."/>
        </authorList>
    </citation>
    <scope>NUCLEOTIDE SEQUENCE [LARGE SCALE GENOMIC DNA]</scope>
    <source>
        <strain evidence="2 3">347</strain>
    </source>
</reference>
<dbReference type="NCBIfam" id="NF003767">
    <property type="entry name" value="PRK05363.1"/>
    <property type="match status" value="1"/>
</dbReference>
<gene>
    <name evidence="2" type="primary">msrP</name>
    <name evidence="2" type="ORF">NSPWAT_1708</name>
</gene>
<dbReference type="NCBIfam" id="TIGR01409">
    <property type="entry name" value="TAT_signal_seq"/>
    <property type="match status" value="1"/>
</dbReference>
<dbReference type="EMBL" id="OX336137">
    <property type="protein sequence ID" value="CAI2718567.1"/>
    <property type="molecule type" value="Genomic_DNA"/>
</dbReference>
<dbReference type="Proteomes" id="UP001157733">
    <property type="component" value="Chromosome"/>
</dbReference>
<dbReference type="GO" id="GO:0016491">
    <property type="term" value="F:oxidoreductase activity"/>
    <property type="evidence" value="ECO:0007669"/>
    <property type="project" value="UniProtKB-KW"/>
</dbReference>
<dbReference type="Gene3D" id="3.90.420.10">
    <property type="entry name" value="Oxidoreductase, molybdopterin-binding domain"/>
    <property type="match status" value="1"/>
</dbReference>
<dbReference type="InterPro" id="IPR000572">
    <property type="entry name" value="OxRdtase_Mopterin-bd_dom"/>
</dbReference>
<evidence type="ECO:0000259" key="1">
    <source>
        <dbReference type="Pfam" id="PF00174"/>
    </source>
</evidence>
<evidence type="ECO:0000313" key="2">
    <source>
        <dbReference type="EMBL" id="CAI2718567.1"/>
    </source>
</evidence>
<name>A0ABM9HE88_9BACT</name>
<dbReference type="InterPro" id="IPR019546">
    <property type="entry name" value="TAT_signal_bac_arc"/>
</dbReference>
<accession>A0ABM9HE88</accession>